<feature type="region of interest" description="Disordered" evidence="1">
    <location>
        <begin position="243"/>
        <end position="280"/>
    </location>
</feature>
<reference evidence="4 5" key="1">
    <citation type="journal article" date="2019" name="Sci. Rep.">
        <title>Orb-weaving spider Araneus ventricosus genome elucidates the spidroin gene catalogue.</title>
        <authorList>
            <person name="Kono N."/>
            <person name="Nakamura H."/>
            <person name="Ohtoshi R."/>
            <person name="Moran D.A.P."/>
            <person name="Shinohara A."/>
            <person name="Yoshida Y."/>
            <person name="Fujiwara M."/>
            <person name="Mori M."/>
            <person name="Tomita M."/>
            <person name="Arakawa K."/>
        </authorList>
    </citation>
    <scope>NUCLEOTIDE SEQUENCE [LARGE SCALE GENOMIC DNA]</scope>
</reference>
<dbReference type="InterPro" id="IPR035979">
    <property type="entry name" value="RBD_domain_sf"/>
</dbReference>
<protein>
    <submittedName>
        <fullName evidence="4">Meiosis regulator and mRNA stability factor 1</fullName>
    </submittedName>
</protein>
<feature type="compositionally biased region" description="Basic and acidic residues" evidence="1">
    <location>
        <begin position="262"/>
        <end position="280"/>
    </location>
</feature>
<comment type="caution">
    <text evidence="4">The sequence shown here is derived from an EMBL/GenBank/DDBJ whole genome shotgun (WGS) entry which is preliminary data.</text>
</comment>
<sequence>MDELNDAQIDIIYTKATAKNAVDAKLSSCMRRFVNATGSPATVILLSSDINFAFDLYDFKYRHQIEVIVIYQGHVSPSLIACADEVYNFSIFTENLPLLRISKATPVQVTVTNLPQELSSETIKNHLLMLTDNCKGRIISIKKDSAVLKFPTAVSAFRAQRRLDNKILGSSQIQAKIQGTIGKNEVTSDASESTSIHASLSEVVQTFFEKTTIRLPTEVQLESLDTTPIDFVNIGVDTSRSPDNFPVFTNEIKEDDSSDSESETHASHSLEKKAKRKRDS</sequence>
<evidence type="ECO:0000259" key="3">
    <source>
        <dbReference type="Pfam" id="PF11608"/>
    </source>
</evidence>
<dbReference type="InterPro" id="IPR034189">
    <property type="entry name" value="MARF1_RRM1"/>
</dbReference>
<evidence type="ECO:0000259" key="2">
    <source>
        <dbReference type="Pfam" id="PF01936"/>
    </source>
</evidence>
<evidence type="ECO:0000313" key="5">
    <source>
        <dbReference type="Proteomes" id="UP000499080"/>
    </source>
</evidence>
<evidence type="ECO:0000313" key="4">
    <source>
        <dbReference type="EMBL" id="GBN39546.1"/>
    </source>
</evidence>
<dbReference type="Pfam" id="PF11608">
    <property type="entry name" value="RRM_MARF1"/>
    <property type="match status" value="1"/>
</dbReference>
<accession>A0A4Y2NP95</accession>
<proteinExistence type="predicted"/>
<feature type="domain" description="NYN" evidence="2">
    <location>
        <begin position="4"/>
        <end position="87"/>
    </location>
</feature>
<dbReference type="GO" id="GO:0004540">
    <property type="term" value="F:RNA nuclease activity"/>
    <property type="evidence" value="ECO:0007669"/>
    <property type="project" value="InterPro"/>
</dbReference>
<dbReference type="Gene3D" id="3.30.70.330">
    <property type="match status" value="1"/>
</dbReference>
<dbReference type="EMBL" id="BGPR01009364">
    <property type="protein sequence ID" value="GBN39546.1"/>
    <property type="molecule type" value="Genomic_DNA"/>
</dbReference>
<name>A0A4Y2NP95_ARAVE</name>
<dbReference type="AlphaFoldDB" id="A0A4Y2NP95"/>
<gene>
    <name evidence="4" type="primary">marf1_2</name>
    <name evidence="4" type="ORF">AVEN_257895_1</name>
</gene>
<keyword evidence="5" id="KW-1185">Reference proteome</keyword>
<dbReference type="GO" id="GO:0003676">
    <property type="term" value="F:nucleic acid binding"/>
    <property type="evidence" value="ECO:0007669"/>
    <property type="project" value="InterPro"/>
</dbReference>
<dbReference type="InterPro" id="IPR021139">
    <property type="entry name" value="NYN"/>
</dbReference>
<dbReference type="Pfam" id="PF01936">
    <property type="entry name" value="NYN"/>
    <property type="match status" value="1"/>
</dbReference>
<dbReference type="OrthoDB" id="549353at2759"/>
<evidence type="ECO:0000256" key="1">
    <source>
        <dbReference type="SAM" id="MobiDB-lite"/>
    </source>
</evidence>
<feature type="domain" description="MARF1 RNA recognition motif 1" evidence="3">
    <location>
        <begin position="120"/>
        <end position="167"/>
    </location>
</feature>
<dbReference type="InterPro" id="IPR012677">
    <property type="entry name" value="Nucleotide-bd_a/b_plait_sf"/>
</dbReference>
<organism evidence="4 5">
    <name type="scientific">Araneus ventricosus</name>
    <name type="common">Orbweaver spider</name>
    <name type="synonym">Epeira ventricosa</name>
    <dbReference type="NCBI Taxonomy" id="182803"/>
    <lineage>
        <taxon>Eukaryota</taxon>
        <taxon>Metazoa</taxon>
        <taxon>Ecdysozoa</taxon>
        <taxon>Arthropoda</taxon>
        <taxon>Chelicerata</taxon>
        <taxon>Arachnida</taxon>
        <taxon>Araneae</taxon>
        <taxon>Araneomorphae</taxon>
        <taxon>Entelegynae</taxon>
        <taxon>Araneoidea</taxon>
        <taxon>Araneidae</taxon>
        <taxon>Araneus</taxon>
    </lineage>
</organism>
<dbReference type="Proteomes" id="UP000499080">
    <property type="component" value="Unassembled WGS sequence"/>
</dbReference>
<dbReference type="SUPFAM" id="SSF54928">
    <property type="entry name" value="RNA-binding domain, RBD"/>
    <property type="match status" value="1"/>
</dbReference>